<evidence type="ECO:0000313" key="1">
    <source>
        <dbReference type="EMBL" id="RED43070.1"/>
    </source>
</evidence>
<organism evidence="1 2">
    <name type="scientific">Aestuariispira insulae</name>
    <dbReference type="NCBI Taxonomy" id="1461337"/>
    <lineage>
        <taxon>Bacteria</taxon>
        <taxon>Pseudomonadati</taxon>
        <taxon>Pseudomonadota</taxon>
        <taxon>Alphaproteobacteria</taxon>
        <taxon>Rhodospirillales</taxon>
        <taxon>Kiloniellaceae</taxon>
        <taxon>Aestuariispira</taxon>
    </lineage>
</organism>
<accession>A0A3D9H0N9</accession>
<comment type="caution">
    <text evidence="1">The sequence shown here is derived from an EMBL/GenBank/DDBJ whole genome shotgun (WGS) entry which is preliminary data.</text>
</comment>
<protein>
    <submittedName>
        <fullName evidence="1">Uncharacterized protein</fullName>
    </submittedName>
</protein>
<dbReference type="EMBL" id="QRDW01000041">
    <property type="protein sequence ID" value="RED43070.1"/>
    <property type="molecule type" value="Genomic_DNA"/>
</dbReference>
<name>A0A3D9H0N9_9PROT</name>
<sequence length="74" mass="7648">MLTGNTVSRLLLSSLEETPKLTSAETAPFCSAVTAEAAFNTAEAAVTPCAAAPPSPSVRAWGRLATTKFRGHLT</sequence>
<proteinExistence type="predicted"/>
<dbReference type="AlphaFoldDB" id="A0A3D9H0N9"/>
<keyword evidence="2" id="KW-1185">Reference proteome</keyword>
<dbReference type="Proteomes" id="UP000256845">
    <property type="component" value="Unassembled WGS sequence"/>
</dbReference>
<evidence type="ECO:0000313" key="2">
    <source>
        <dbReference type="Proteomes" id="UP000256845"/>
    </source>
</evidence>
<reference evidence="1 2" key="1">
    <citation type="submission" date="2018-07" db="EMBL/GenBank/DDBJ databases">
        <title>Genomic Encyclopedia of Type Strains, Phase III (KMG-III): the genomes of soil and plant-associated and newly described type strains.</title>
        <authorList>
            <person name="Whitman W."/>
        </authorList>
    </citation>
    <scope>NUCLEOTIDE SEQUENCE [LARGE SCALE GENOMIC DNA]</scope>
    <source>
        <strain evidence="1 2">CECT 8488</strain>
    </source>
</reference>
<gene>
    <name evidence="1" type="ORF">DFP90_1413</name>
</gene>